<dbReference type="KEGG" id="proo:MJB10_25790"/>
<keyword evidence="2" id="KW-1185">Reference proteome</keyword>
<dbReference type="Proteomes" id="UP001304650">
    <property type="component" value="Chromosome"/>
</dbReference>
<dbReference type="AlphaFoldDB" id="A0AA96RK66"/>
<reference evidence="1" key="1">
    <citation type="submission" date="2022-02" db="EMBL/GenBank/DDBJ databases">
        <title>Paenibacillus sp. MBLB1832 Whole Genome Shotgun Sequencing.</title>
        <authorList>
            <person name="Hwang C.Y."/>
            <person name="Cho E.-S."/>
            <person name="Seo M.-J."/>
        </authorList>
    </citation>
    <scope>NUCLEOTIDE SEQUENCE</scope>
    <source>
        <strain evidence="1">MBLB1832</strain>
    </source>
</reference>
<evidence type="ECO:0000313" key="1">
    <source>
        <dbReference type="EMBL" id="WNR44435.1"/>
    </source>
</evidence>
<protein>
    <submittedName>
        <fullName evidence="1">Uncharacterized protein</fullName>
    </submittedName>
</protein>
<name>A0AA96RK66_9BACL</name>
<proteinExistence type="predicted"/>
<accession>A0AA96RK66</accession>
<dbReference type="EMBL" id="CP130319">
    <property type="protein sequence ID" value="WNR44435.1"/>
    <property type="molecule type" value="Genomic_DNA"/>
</dbReference>
<sequence>MRIIWTGALSLALRLIVSLEEPSRIELELPANVHQFTQPHPLRANLTAKVQQFGPKLALSEKMPEKSCTFAGSIS</sequence>
<dbReference type="RefSeq" id="WP_314800027.1">
    <property type="nucleotide sequence ID" value="NZ_CP130319.1"/>
</dbReference>
<evidence type="ECO:0000313" key="2">
    <source>
        <dbReference type="Proteomes" id="UP001304650"/>
    </source>
</evidence>
<organism evidence="1 2">
    <name type="scientific">Paenibacillus roseopurpureus</name>
    <dbReference type="NCBI Taxonomy" id="2918901"/>
    <lineage>
        <taxon>Bacteria</taxon>
        <taxon>Bacillati</taxon>
        <taxon>Bacillota</taxon>
        <taxon>Bacilli</taxon>
        <taxon>Bacillales</taxon>
        <taxon>Paenibacillaceae</taxon>
        <taxon>Paenibacillus</taxon>
    </lineage>
</organism>
<gene>
    <name evidence="1" type="ORF">MJB10_25790</name>
</gene>